<reference evidence="2 3" key="2">
    <citation type="submission" date="2019-01" db="EMBL/GenBank/DDBJ databases">
        <title>A chromosome length genome reference of the Java medaka (oryzias javanicus).</title>
        <authorList>
            <person name="Herpin A."/>
            <person name="Takehana Y."/>
            <person name="Naruse K."/>
            <person name="Ansai S."/>
            <person name="Kawaguchi M."/>
        </authorList>
    </citation>
    <scope>NUCLEOTIDE SEQUENCE [LARGE SCALE GENOMIC DNA]</scope>
    <source>
        <strain evidence="2">RS831</strain>
        <tissue evidence="2">Whole body</tissue>
    </source>
</reference>
<accession>A0A3S2P3A1</accession>
<dbReference type="Proteomes" id="UP000283210">
    <property type="component" value="Chromosome 12"/>
</dbReference>
<reference evidence="2 3" key="1">
    <citation type="submission" date="2018-11" db="EMBL/GenBank/DDBJ databases">
        <authorList>
            <person name="Lopez-Roques C."/>
            <person name="Donnadieu C."/>
            <person name="Bouchez O."/>
            <person name="Klopp C."/>
            <person name="Cabau C."/>
            <person name="Zahm M."/>
        </authorList>
    </citation>
    <scope>NUCLEOTIDE SEQUENCE [LARGE SCALE GENOMIC DNA]</scope>
    <source>
        <strain evidence="2">RS831</strain>
        <tissue evidence="2">Whole body</tissue>
    </source>
</reference>
<proteinExistence type="predicted"/>
<name>A0A3S2P3A1_ORYJA</name>
<feature type="region of interest" description="Disordered" evidence="1">
    <location>
        <begin position="67"/>
        <end position="90"/>
    </location>
</feature>
<sequence>MKLLLKFSLSIKGDSLGRYCHANKGRVKYSPGAQRWAETHTDREEDSIRGHTVDLYSLRRCGAVHLSQTRRPHEQRHTARKQVGALKEKRREHRSLVERVVILPVSPSVNTVLPLHHPLE</sequence>
<evidence type="ECO:0000256" key="1">
    <source>
        <dbReference type="SAM" id="MobiDB-lite"/>
    </source>
</evidence>
<evidence type="ECO:0000313" key="3">
    <source>
        <dbReference type="Proteomes" id="UP000283210"/>
    </source>
</evidence>
<evidence type="ECO:0000313" key="2">
    <source>
        <dbReference type="EMBL" id="RVE65657.1"/>
    </source>
</evidence>
<keyword evidence="3" id="KW-1185">Reference proteome</keyword>
<dbReference type="EMBL" id="CM012448">
    <property type="protein sequence ID" value="RVE65657.1"/>
    <property type="molecule type" value="Genomic_DNA"/>
</dbReference>
<dbReference type="AlphaFoldDB" id="A0A3S2P3A1"/>
<gene>
    <name evidence="2" type="ORF">OJAV_G00118860</name>
</gene>
<protein>
    <submittedName>
        <fullName evidence="2">Uncharacterized protein</fullName>
    </submittedName>
</protein>
<organism evidence="2 3">
    <name type="scientific">Oryzias javanicus</name>
    <name type="common">Javanese ricefish</name>
    <name type="synonym">Aplocheilus javanicus</name>
    <dbReference type="NCBI Taxonomy" id="123683"/>
    <lineage>
        <taxon>Eukaryota</taxon>
        <taxon>Metazoa</taxon>
        <taxon>Chordata</taxon>
        <taxon>Craniata</taxon>
        <taxon>Vertebrata</taxon>
        <taxon>Euteleostomi</taxon>
        <taxon>Actinopterygii</taxon>
        <taxon>Neopterygii</taxon>
        <taxon>Teleostei</taxon>
        <taxon>Neoteleostei</taxon>
        <taxon>Acanthomorphata</taxon>
        <taxon>Ovalentaria</taxon>
        <taxon>Atherinomorphae</taxon>
        <taxon>Beloniformes</taxon>
        <taxon>Adrianichthyidae</taxon>
        <taxon>Oryziinae</taxon>
        <taxon>Oryzias</taxon>
    </lineage>
</organism>